<feature type="region of interest" description="Disordered" evidence="1">
    <location>
        <begin position="90"/>
        <end position="112"/>
    </location>
</feature>
<dbReference type="Proteomes" id="UP000286931">
    <property type="component" value="Unassembled WGS sequence"/>
</dbReference>
<accession>A0A401Z5P3</accession>
<comment type="caution">
    <text evidence="2">The sequence shown here is derived from an EMBL/GenBank/DDBJ whole genome shotgun (WGS) entry which is preliminary data.</text>
</comment>
<dbReference type="AlphaFoldDB" id="A0A401Z5P3"/>
<protein>
    <submittedName>
        <fullName evidence="2">Uncharacterized protein</fullName>
    </submittedName>
</protein>
<keyword evidence="3" id="KW-1185">Reference proteome</keyword>
<dbReference type="RefSeq" id="WP_126643684.1">
    <property type="nucleotide sequence ID" value="NZ_BIFH01000059.1"/>
</dbReference>
<feature type="region of interest" description="Disordered" evidence="1">
    <location>
        <begin position="303"/>
        <end position="346"/>
    </location>
</feature>
<name>A0A401Z5P3_9ACTN</name>
<feature type="compositionally biased region" description="Low complexity" evidence="1">
    <location>
        <begin position="99"/>
        <end position="111"/>
    </location>
</feature>
<evidence type="ECO:0000256" key="1">
    <source>
        <dbReference type="SAM" id="MobiDB-lite"/>
    </source>
</evidence>
<dbReference type="OrthoDB" id="4328110at2"/>
<evidence type="ECO:0000313" key="3">
    <source>
        <dbReference type="Proteomes" id="UP000286931"/>
    </source>
</evidence>
<organism evidence="2 3">
    <name type="scientific">Embleya hyalina</name>
    <dbReference type="NCBI Taxonomy" id="516124"/>
    <lineage>
        <taxon>Bacteria</taxon>
        <taxon>Bacillati</taxon>
        <taxon>Actinomycetota</taxon>
        <taxon>Actinomycetes</taxon>
        <taxon>Kitasatosporales</taxon>
        <taxon>Streptomycetaceae</taxon>
        <taxon>Embleya</taxon>
    </lineage>
</organism>
<reference evidence="2 3" key="1">
    <citation type="submission" date="2018-12" db="EMBL/GenBank/DDBJ databases">
        <title>Draft genome sequence of Embleya hyalina NBRC 13850T.</title>
        <authorList>
            <person name="Komaki H."/>
            <person name="Hosoyama A."/>
            <person name="Kimura A."/>
            <person name="Ichikawa N."/>
            <person name="Tamura T."/>
        </authorList>
    </citation>
    <scope>NUCLEOTIDE SEQUENCE [LARGE SCALE GENOMIC DNA]</scope>
    <source>
        <strain evidence="2 3">NBRC 13850</strain>
    </source>
</reference>
<gene>
    <name evidence="2" type="ORF">EHYA_09948</name>
</gene>
<dbReference type="EMBL" id="BIFH01000059">
    <property type="protein sequence ID" value="GCE02171.1"/>
    <property type="molecule type" value="Genomic_DNA"/>
</dbReference>
<feature type="compositionally biased region" description="Basic and acidic residues" evidence="1">
    <location>
        <begin position="303"/>
        <end position="312"/>
    </location>
</feature>
<evidence type="ECO:0000313" key="2">
    <source>
        <dbReference type="EMBL" id="GCE02171.1"/>
    </source>
</evidence>
<sequence>MTSPHHPPADRDLRAHAARRAEVLALLDDADGLDDADAFVDTIVPVEIAAAGARRSGASRRGLLARHRVPLIAAASVAAVVAGVAVALPDSDARPHRGSTAASPSPAASTSMLPELSRNLLPVPADRAMSEPLARKFVADCVRTVPNPEGRPQTELAEKFRPYLAVRTPRSGRPDEYFAIAVDDRARFVGCGGEADPTSVPSPEGDPRDTTWIDGPVDYGGGGGNSLAGNWTTSAWGRYTGAVSRITMDVGRGEQDALMAGGVWYVSASSRRPNEPVNNDDRLRAYDASGALLWDFVPGKARSADDCVRTPDGRTLSASPHDANAPTEPPKCRQAMRWTPGDPQGR</sequence>
<proteinExistence type="predicted"/>